<accession>A0A3D8IL24</accession>
<dbReference type="AlphaFoldDB" id="A0A3D8IL24"/>
<proteinExistence type="inferred from homology"/>
<dbReference type="InterPro" id="IPR013321">
    <property type="entry name" value="Arc_rbn_hlx_hlx"/>
</dbReference>
<dbReference type="Gene3D" id="1.10.1220.10">
    <property type="entry name" value="Met repressor-like"/>
    <property type="match status" value="1"/>
</dbReference>
<dbReference type="OrthoDB" id="9808267at2"/>
<keyword evidence="2" id="KW-1277">Toxin-antitoxin system</keyword>
<evidence type="ECO:0000313" key="4">
    <source>
        <dbReference type="Proteomes" id="UP000256379"/>
    </source>
</evidence>
<comment type="caution">
    <text evidence="3">The sequence shown here is derived from an EMBL/GenBank/DDBJ whole genome shotgun (WGS) entry which is preliminary data.</text>
</comment>
<dbReference type="Proteomes" id="UP000256379">
    <property type="component" value="Unassembled WGS sequence"/>
</dbReference>
<gene>
    <name evidence="3" type="ORF">CQA53_06765</name>
</gene>
<evidence type="ECO:0000256" key="2">
    <source>
        <dbReference type="ARBA" id="ARBA00022649"/>
    </source>
</evidence>
<dbReference type="GO" id="GO:0006351">
    <property type="term" value="P:DNA-templated transcription"/>
    <property type="evidence" value="ECO:0007669"/>
    <property type="project" value="TreeGrafter"/>
</dbReference>
<evidence type="ECO:0000313" key="3">
    <source>
        <dbReference type="EMBL" id="RDU65271.1"/>
    </source>
</evidence>
<dbReference type="InterPro" id="IPR007337">
    <property type="entry name" value="RelB/DinJ"/>
</dbReference>
<name>A0A3D8IL24_9HELI</name>
<organism evidence="3 4">
    <name type="scientific">Helicobacter didelphidarum</name>
    <dbReference type="NCBI Taxonomy" id="2040648"/>
    <lineage>
        <taxon>Bacteria</taxon>
        <taxon>Pseudomonadati</taxon>
        <taxon>Campylobacterota</taxon>
        <taxon>Epsilonproteobacteria</taxon>
        <taxon>Campylobacterales</taxon>
        <taxon>Helicobacteraceae</taxon>
        <taxon>Helicobacter</taxon>
    </lineage>
</organism>
<dbReference type="EMBL" id="NXLQ01000014">
    <property type="protein sequence ID" value="RDU65271.1"/>
    <property type="molecule type" value="Genomic_DNA"/>
</dbReference>
<dbReference type="Pfam" id="PF04221">
    <property type="entry name" value="RelB"/>
    <property type="match status" value="1"/>
</dbReference>
<comment type="similarity">
    <text evidence="1">Belongs to the RelB/DinJ antitoxin family.</text>
</comment>
<keyword evidence="4" id="KW-1185">Reference proteome</keyword>
<evidence type="ECO:0000256" key="1">
    <source>
        <dbReference type="ARBA" id="ARBA00010562"/>
    </source>
</evidence>
<dbReference type="PANTHER" id="PTHR38781:SF1">
    <property type="entry name" value="ANTITOXIN DINJ-RELATED"/>
    <property type="match status" value="1"/>
</dbReference>
<dbReference type="GO" id="GO:0006355">
    <property type="term" value="P:regulation of DNA-templated transcription"/>
    <property type="evidence" value="ECO:0007669"/>
    <property type="project" value="InterPro"/>
</dbReference>
<reference evidence="3 4" key="1">
    <citation type="submission" date="2018-04" db="EMBL/GenBank/DDBJ databases">
        <title>Novel Campyloabacter and Helicobacter Species and Strains.</title>
        <authorList>
            <person name="Mannion A.J."/>
            <person name="Shen Z."/>
            <person name="Fox J.G."/>
        </authorList>
    </citation>
    <scope>NUCLEOTIDE SEQUENCE [LARGE SCALE GENOMIC DNA]</scope>
    <source>
        <strain evidence="3 4">MIT 17-337</strain>
    </source>
</reference>
<sequence>MTTLVQVKVDKELKEEADKLFHALGLDTTTALRMFLKTAVREQKIPLNLTLNKSKQDPFYSKENIAEIKQRIEELDSGKVKPIIKSIEELEALQKEVMNA</sequence>
<dbReference type="RefSeq" id="WP_112052460.1">
    <property type="nucleotide sequence ID" value="NZ_NXLQ01000014.1"/>
</dbReference>
<protein>
    <submittedName>
        <fullName evidence="3">Type II toxin-antitoxin system antitoxin, RelB/DinJ family</fullName>
    </submittedName>
</protein>
<dbReference type="NCBIfam" id="TIGR02384">
    <property type="entry name" value="RelB_DinJ"/>
    <property type="match status" value="1"/>
</dbReference>
<dbReference type="PANTHER" id="PTHR38781">
    <property type="entry name" value="ANTITOXIN DINJ-RELATED"/>
    <property type="match status" value="1"/>
</dbReference>